<dbReference type="Pfam" id="PF07904">
    <property type="entry name" value="Eaf7"/>
    <property type="match status" value="1"/>
</dbReference>
<dbReference type="AlphaFoldDB" id="A0A507QYM1"/>
<dbReference type="GO" id="GO:0006357">
    <property type="term" value="P:regulation of transcription by RNA polymerase II"/>
    <property type="evidence" value="ECO:0007669"/>
    <property type="project" value="TreeGrafter"/>
</dbReference>
<keyword evidence="4" id="KW-0805">Transcription regulation</keyword>
<keyword evidence="6" id="KW-0539">Nucleus</keyword>
<dbReference type="GO" id="GO:0006325">
    <property type="term" value="P:chromatin organization"/>
    <property type="evidence" value="ECO:0007669"/>
    <property type="project" value="UniProtKB-KW"/>
</dbReference>
<evidence type="ECO:0000256" key="4">
    <source>
        <dbReference type="ARBA" id="ARBA00023015"/>
    </source>
</evidence>
<feature type="compositionally biased region" description="Acidic residues" evidence="8">
    <location>
        <begin position="217"/>
        <end position="233"/>
    </location>
</feature>
<dbReference type="InterPro" id="IPR012423">
    <property type="entry name" value="Eaf7/MRGBP"/>
</dbReference>
<feature type="compositionally biased region" description="Basic residues" evidence="8">
    <location>
        <begin position="256"/>
        <end position="270"/>
    </location>
</feature>
<evidence type="ECO:0000256" key="6">
    <source>
        <dbReference type="ARBA" id="ARBA00023242"/>
    </source>
</evidence>
<accession>A0A507QYM1</accession>
<organism evidence="9 10">
    <name type="scientific">Monascus purpureus</name>
    <name type="common">Red mold</name>
    <name type="synonym">Monascus anka</name>
    <dbReference type="NCBI Taxonomy" id="5098"/>
    <lineage>
        <taxon>Eukaryota</taxon>
        <taxon>Fungi</taxon>
        <taxon>Dikarya</taxon>
        <taxon>Ascomycota</taxon>
        <taxon>Pezizomycotina</taxon>
        <taxon>Eurotiomycetes</taxon>
        <taxon>Eurotiomycetidae</taxon>
        <taxon>Eurotiales</taxon>
        <taxon>Aspergillaceae</taxon>
        <taxon>Monascus</taxon>
    </lineage>
</organism>
<proteinExistence type="inferred from homology"/>
<evidence type="ECO:0000256" key="8">
    <source>
        <dbReference type="SAM" id="MobiDB-lite"/>
    </source>
</evidence>
<evidence type="ECO:0000256" key="7">
    <source>
        <dbReference type="ARBA" id="ARBA00025178"/>
    </source>
</evidence>
<evidence type="ECO:0000313" key="10">
    <source>
        <dbReference type="Proteomes" id="UP000319663"/>
    </source>
</evidence>
<reference evidence="9 10" key="1">
    <citation type="submission" date="2019-06" db="EMBL/GenBank/DDBJ databases">
        <title>Wine fermentation using esterase from Monascus purpureus.</title>
        <authorList>
            <person name="Geng C."/>
            <person name="Zhang Y."/>
        </authorList>
    </citation>
    <scope>NUCLEOTIDE SEQUENCE [LARGE SCALE GENOMIC DNA]</scope>
    <source>
        <strain evidence="9">HQ1</strain>
    </source>
</reference>
<evidence type="ECO:0008006" key="11">
    <source>
        <dbReference type="Google" id="ProtNLM"/>
    </source>
</evidence>
<evidence type="ECO:0000256" key="2">
    <source>
        <dbReference type="ARBA" id="ARBA00007117"/>
    </source>
</evidence>
<dbReference type="GO" id="GO:0035267">
    <property type="term" value="C:NuA4 histone acetyltransferase complex"/>
    <property type="evidence" value="ECO:0007669"/>
    <property type="project" value="TreeGrafter"/>
</dbReference>
<comment type="similarity">
    <text evidence="2">Belongs to the EAF7 family.</text>
</comment>
<comment type="caution">
    <text evidence="9">The sequence shown here is derived from an EMBL/GenBank/DDBJ whole genome shotgun (WGS) entry which is preliminary data.</text>
</comment>
<feature type="compositionally biased region" description="Basic residues" evidence="8">
    <location>
        <begin position="184"/>
        <end position="198"/>
    </location>
</feature>
<keyword evidence="10" id="KW-1185">Reference proteome</keyword>
<keyword evidence="5" id="KW-0804">Transcription</keyword>
<sequence>MPPKKRPRLSSRGASATPQADNPANTPASTESAKPGTEYDLVTDPWTDEQETALLKGIIKWKPIGMHKHFRMIAISEFMKSQGYAPSNAEHTRIPGIWKKLGTLYNLPALDEREDSLMTDPSDDPETSKDIYCPFELPEDEYGELMFERRLAMEGSSVASGQADSRRGSTVADTDEPVSPVPSRGRKLSRSTRARGTRSMRLQVEIEAPKIGLNEDQNPEETDVNGDSDEEGTDAGKEDSDAAEEPKEEPEESPVRRGRPRGSRTKHKKGIGPGIRRTGRRR</sequence>
<comment type="subcellular location">
    <subcellularLocation>
        <location evidence="1">Nucleus</location>
    </subcellularLocation>
</comment>
<comment type="function">
    <text evidence="7">Component of the NuA4 histone acetyltransferase complex which is involved in transcriptional activation of selected genes principally by acetylation of nucleosomal histone H4 and H2A. The NuA4 complex is also involved in DNA repair.</text>
</comment>
<feature type="region of interest" description="Disordered" evidence="8">
    <location>
        <begin position="1"/>
        <end position="42"/>
    </location>
</feature>
<evidence type="ECO:0000256" key="1">
    <source>
        <dbReference type="ARBA" id="ARBA00004123"/>
    </source>
</evidence>
<dbReference type="STRING" id="5098.A0A507QYM1"/>
<feature type="compositionally biased region" description="Polar residues" evidence="8">
    <location>
        <begin position="12"/>
        <end position="32"/>
    </location>
</feature>
<protein>
    <recommendedName>
        <fullName evidence="11">CT20-domain-containing protein</fullName>
    </recommendedName>
</protein>
<evidence type="ECO:0000313" key="9">
    <source>
        <dbReference type="EMBL" id="TQB75047.1"/>
    </source>
</evidence>
<dbReference type="PANTHER" id="PTHR13581">
    <property type="entry name" value="MRG-BINDING PROTEIN"/>
    <property type="match status" value="1"/>
</dbReference>
<dbReference type="EMBL" id="VIFY01000024">
    <property type="protein sequence ID" value="TQB75047.1"/>
    <property type="molecule type" value="Genomic_DNA"/>
</dbReference>
<evidence type="ECO:0000256" key="3">
    <source>
        <dbReference type="ARBA" id="ARBA00022853"/>
    </source>
</evidence>
<gene>
    <name evidence="9" type="ORF">MPDQ_003843</name>
</gene>
<dbReference type="Proteomes" id="UP000319663">
    <property type="component" value="Unassembled WGS sequence"/>
</dbReference>
<dbReference type="PANTHER" id="PTHR13581:SF5">
    <property type="entry name" value="MRG_MORF4L-BINDING PROTEIN"/>
    <property type="match status" value="1"/>
</dbReference>
<dbReference type="GO" id="GO:0005634">
    <property type="term" value="C:nucleus"/>
    <property type="evidence" value="ECO:0007669"/>
    <property type="project" value="UniProtKB-SubCell"/>
</dbReference>
<keyword evidence="3" id="KW-0156">Chromatin regulator</keyword>
<feature type="compositionally biased region" description="Acidic residues" evidence="8">
    <location>
        <begin position="241"/>
        <end position="252"/>
    </location>
</feature>
<name>A0A507QYM1_MONPU</name>
<evidence type="ECO:0000256" key="5">
    <source>
        <dbReference type="ARBA" id="ARBA00023163"/>
    </source>
</evidence>
<feature type="region of interest" description="Disordered" evidence="8">
    <location>
        <begin position="155"/>
        <end position="282"/>
    </location>
</feature>